<reference evidence="2 3" key="1">
    <citation type="submission" date="2019-09" db="EMBL/GenBank/DDBJ databases">
        <title>A chromosome-level genome assembly of the Chinese tupelo Nyssa sinensis.</title>
        <authorList>
            <person name="Yang X."/>
            <person name="Kang M."/>
            <person name="Yang Y."/>
            <person name="Xiong H."/>
            <person name="Wang M."/>
            <person name="Zhang Z."/>
            <person name="Wang Z."/>
            <person name="Wu H."/>
            <person name="Ma T."/>
            <person name="Liu J."/>
            <person name="Xi Z."/>
        </authorList>
    </citation>
    <scope>NUCLEOTIDE SEQUENCE [LARGE SCALE GENOMIC DNA]</scope>
    <source>
        <strain evidence="2">J267</strain>
        <tissue evidence="2">Leaf</tissue>
    </source>
</reference>
<feature type="compositionally biased region" description="Polar residues" evidence="1">
    <location>
        <begin position="31"/>
        <end position="41"/>
    </location>
</feature>
<dbReference type="Proteomes" id="UP000325577">
    <property type="component" value="Linkage Group LG1"/>
</dbReference>
<evidence type="ECO:0000313" key="3">
    <source>
        <dbReference type="Proteomes" id="UP000325577"/>
    </source>
</evidence>
<dbReference type="PANTHER" id="PTHR36332:SF1">
    <property type="entry name" value="STRESS RESPONSE PROTEIN"/>
    <property type="match status" value="1"/>
</dbReference>
<dbReference type="OrthoDB" id="1745547at2759"/>
<evidence type="ECO:0000313" key="2">
    <source>
        <dbReference type="EMBL" id="KAA8547761.1"/>
    </source>
</evidence>
<accession>A0A5J5C2N1</accession>
<dbReference type="PANTHER" id="PTHR36332">
    <property type="entry name" value="STRESS RESPONSE PROTEIN"/>
    <property type="match status" value="1"/>
</dbReference>
<feature type="compositionally biased region" description="Basic residues" evidence="1">
    <location>
        <begin position="250"/>
        <end position="264"/>
    </location>
</feature>
<feature type="compositionally biased region" description="Acidic residues" evidence="1">
    <location>
        <begin position="101"/>
        <end position="118"/>
    </location>
</feature>
<protein>
    <submittedName>
        <fullName evidence="2">Uncharacterized protein</fullName>
    </submittedName>
</protein>
<feature type="region of interest" description="Disordered" evidence="1">
    <location>
        <begin position="1"/>
        <end position="162"/>
    </location>
</feature>
<feature type="region of interest" description="Disordered" evidence="1">
    <location>
        <begin position="238"/>
        <end position="291"/>
    </location>
</feature>
<evidence type="ECO:0000256" key="1">
    <source>
        <dbReference type="SAM" id="MobiDB-lite"/>
    </source>
</evidence>
<organism evidence="2 3">
    <name type="scientific">Nyssa sinensis</name>
    <dbReference type="NCBI Taxonomy" id="561372"/>
    <lineage>
        <taxon>Eukaryota</taxon>
        <taxon>Viridiplantae</taxon>
        <taxon>Streptophyta</taxon>
        <taxon>Embryophyta</taxon>
        <taxon>Tracheophyta</taxon>
        <taxon>Spermatophyta</taxon>
        <taxon>Magnoliopsida</taxon>
        <taxon>eudicotyledons</taxon>
        <taxon>Gunneridae</taxon>
        <taxon>Pentapetalae</taxon>
        <taxon>asterids</taxon>
        <taxon>Cornales</taxon>
        <taxon>Nyssaceae</taxon>
        <taxon>Nyssa</taxon>
    </lineage>
</organism>
<feature type="compositionally biased region" description="Basic residues" evidence="1">
    <location>
        <begin position="55"/>
        <end position="66"/>
    </location>
</feature>
<gene>
    <name evidence="2" type="ORF">F0562_004190</name>
</gene>
<sequence length="291" mass="32355">MGYRSIHYKPHEKVNGLGGLHFRTNEHLPRHQSQLSSSPSDFQPLHSLGLEGTLKKKPFSALRSHRQPFASSEKMIKRRLYKQEHGDGDGASDSSSSSSDSELEAEAAEETESEDDVVAEVRENSESCSTSSGYESEDSSANEVHVDSSDLLTNDDDAGNGNDGQNAVKNWILKCKSVFKCRLCPRIVCLTEETLKAHLKSKRHGRSEKLLSEGRLKLMLNSDGEIEGETHAERHASTLASAQNTADSKKKNKGRQRQRKRLKKKTGEDLNLEKAGQSTKNPAKKRRKSEN</sequence>
<dbReference type="AlphaFoldDB" id="A0A5J5C2N1"/>
<name>A0A5J5C2N1_9ASTE</name>
<keyword evidence="3" id="KW-1185">Reference proteome</keyword>
<feature type="compositionally biased region" description="Basic residues" evidence="1">
    <location>
        <begin position="282"/>
        <end position="291"/>
    </location>
</feature>
<proteinExistence type="predicted"/>
<feature type="compositionally biased region" description="Low complexity" evidence="1">
    <location>
        <begin position="91"/>
        <end position="100"/>
    </location>
</feature>
<dbReference type="EMBL" id="CM018032">
    <property type="protein sequence ID" value="KAA8547761.1"/>
    <property type="molecule type" value="Genomic_DNA"/>
</dbReference>